<reference evidence="16" key="1">
    <citation type="submission" date="2025-08" db="UniProtKB">
        <authorList>
            <consortium name="Ensembl"/>
        </authorList>
    </citation>
    <scope>IDENTIFICATION</scope>
</reference>
<dbReference type="FunFam" id="2.60.40.60:FF:000004">
    <property type="entry name" value="Protocadherin 1 gamma 2"/>
    <property type="match status" value="1"/>
</dbReference>
<evidence type="ECO:0000256" key="4">
    <source>
        <dbReference type="ARBA" id="ARBA00022692"/>
    </source>
</evidence>
<dbReference type="GO" id="GO:0005509">
    <property type="term" value="F:calcium ion binding"/>
    <property type="evidence" value="ECO:0007669"/>
    <property type="project" value="UniProtKB-UniRule"/>
</dbReference>
<dbReference type="FunFam" id="2.60.40.60:FF:000018">
    <property type="entry name" value="Protocadherin gamma c3"/>
    <property type="match status" value="1"/>
</dbReference>
<comment type="subcellular location">
    <subcellularLocation>
        <location evidence="2">Cell membrane</location>
        <topology evidence="2">Single-pass type I membrane protein</topology>
    </subcellularLocation>
</comment>
<evidence type="ECO:0000256" key="11">
    <source>
        <dbReference type="ARBA" id="ARBA00023180"/>
    </source>
</evidence>
<feature type="compositionally biased region" description="Polar residues" evidence="13">
    <location>
        <begin position="809"/>
        <end position="841"/>
    </location>
</feature>
<evidence type="ECO:0000256" key="10">
    <source>
        <dbReference type="ARBA" id="ARBA00023136"/>
    </source>
</evidence>
<dbReference type="Ensembl" id="ENSPCET00000018903.1">
    <property type="protein sequence ID" value="ENSPCEP00000018285.1"/>
    <property type="gene ID" value="ENSPCEG00000014269.1"/>
</dbReference>
<keyword evidence="17" id="KW-1185">Reference proteome</keyword>
<keyword evidence="8" id="KW-0130">Cell adhesion</keyword>
<dbReference type="FunFam" id="2.60.40.60:FF:000002">
    <property type="entry name" value="Protocadherin alpha 2"/>
    <property type="match status" value="1"/>
</dbReference>
<evidence type="ECO:0000256" key="5">
    <source>
        <dbReference type="ARBA" id="ARBA00022729"/>
    </source>
</evidence>
<dbReference type="Proteomes" id="UP000694393">
    <property type="component" value="Unplaced"/>
</dbReference>
<evidence type="ECO:0000313" key="16">
    <source>
        <dbReference type="Ensembl" id="ENSPCEP00000018285.1"/>
    </source>
</evidence>
<keyword evidence="9 14" id="KW-1133">Transmembrane helix</keyword>
<feature type="compositionally biased region" description="Basic residues" evidence="13">
    <location>
        <begin position="923"/>
        <end position="933"/>
    </location>
</feature>
<keyword evidence="7 12" id="KW-0106">Calcium</keyword>
<dbReference type="SUPFAM" id="SSF49313">
    <property type="entry name" value="Cadherin-like"/>
    <property type="match status" value="6"/>
</dbReference>
<reference evidence="16" key="2">
    <citation type="submission" date="2025-09" db="UniProtKB">
        <authorList>
            <consortium name="Ensembl"/>
        </authorList>
    </citation>
    <scope>IDENTIFICATION</scope>
</reference>
<feature type="region of interest" description="Disordered" evidence="13">
    <location>
        <begin position="805"/>
        <end position="841"/>
    </location>
</feature>
<name>A0A8C8SDQ5_9SAUR</name>
<keyword evidence="10 14" id="KW-0472">Membrane</keyword>
<dbReference type="PANTHER" id="PTHR24028">
    <property type="entry name" value="CADHERIN-87A"/>
    <property type="match status" value="1"/>
</dbReference>
<dbReference type="AlphaFoldDB" id="A0A8C8SDQ5"/>
<feature type="domain" description="Cadherin" evidence="15">
    <location>
        <begin position="132"/>
        <end position="240"/>
    </location>
</feature>
<dbReference type="Pfam" id="PF08266">
    <property type="entry name" value="Cadherin_2"/>
    <property type="match status" value="1"/>
</dbReference>
<dbReference type="GO" id="GO:0007156">
    <property type="term" value="P:homophilic cell adhesion via plasma membrane adhesion molecules"/>
    <property type="evidence" value="ECO:0007669"/>
    <property type="project" value="InterPro"/>
</dbReference>
<dbReference type="PRINTS" id="PR00205">
    <property type="entry name" value="CADHERIN"/>
</dbReference>
<evidence type="ECO:0000256" key="2">
    <source>
        <dbReference type="ARBA" id="ARBA00004251"/>
    </source>
</evidence>
<feature type="region of interest" description="Disordered" evidence="13">
    <location>
        <begin position="899"/>
        <end position="933"/>
    </location>
</feature>
<keyword evidence="6" id="KW-0677">Repeat</keyword>
<feature type="domain" description="Cadherin" evidence="15">
    <location>
        <begin position="454"/>
        <end position="563"/>
    </location>
</feature>
<evidence type="ECO:0000313" key="17">
    <source>
        <dbReference type="Proteomes" id="UP000694393"/>
    </source>
</evidence>
<sequence>MKRAVGRSRWVTEWQVLSLLFLSGVSVAIRYAIPEETQKGSSVGNVVADLGLAFQRLSDRRLRVVSGGNKKYFEADLKSGLVFVNERIDREELCGTLSPCTLSFEVVVENPLELYSAAVEIQDINDNDPAFPSSRMRLEVSESVAPGARFPLESAQDPDVGINSLQTYQLSGNQHFVLNVKTRGDGSKYAELVLEKELDREEQPELQLILTALDGGSPPRSASVHIQIDVLDANDNVPVFNQSTYQARLRENTQTGTLVVKTSAFDLDEGPNGDIVYSFSSHTPAKVRELFALDSATGELRVKGHLDYEEAFFYEIYIQAKDKGSNPGVAHCKVLVEIIDVNDNTPQITVTSVYCPVPEDAVPGTVIALLSVTDLDSGDNGLVNCFVSSGIPFTLSSSLKNYHTLKTKAPLDRELVSEYNITITARDAGSPSLWAENHILVQVADINDNAPSSPQLSYDVYVAENNIPDTPIFNVSAWDPDLDQNSRLSFSLLESSPSGNEAGRYFSISPENGTIFALLSLDHEDMMQFRMTVHVRDGGTPALATNLSVSVFVTDLNDNTPRVLYPPPDTSSFPLQVISPTVSAGHMITKIVAWDADSGYNGWLSYILLQATDASLFSVGLHSGEISTARQLLENEAPTHILVILVKDSGEPALSSSATLTISIAETVKEAQTDLTKVSTAQNGKQRLTFYLILAVILVSVAFFVTAVGVGLFKVYKWRQSKMFGSLRSSLYRAPGPFTHIDAIRGGFVPPNFYQQVYLTTDSRRSDLLCKVPFAPSPAGSQQNTVKSCEPGLYHQIVATAGMCPTPEEQAQPNTDWRFSQAQRPGTSGSQNGEESGVWPNNQFDTEMLQAMILASANEAADGNSTLGGGAGTMGLSARYGPQFTLQHVPDYRQNVYIPGSTATLSNSSGKRDGKSSGSSGGNKKKSGKKEKK</sequence>
<dbReference type="Pfam" id="PF15974">
    <property type="entry name" value="Cadherin_tail"/>
    <property type="match status" value="1"/>
</dbReference>
<dbReference type="CDD" id="cd11304">
    <property type="entry name" value="Cadherin_repeat"/>
    <property type="match status" value="6"/>
</dbReference>
<keyword evidence="3" id="KW-1003">Cell membrane</keyword>
<feature type="domain" description="Cadherin" evidence="15">
    <location>
        <begin position="578"/>
        <end position="675"/>
    </location>
</feature>
<dbReference type="PROSITE" id="PS50268">
    <property type="entry name" value="CADHERIN_2"/>
    <property type="match status" value="6"/>
</dbReference>
<dbReference type="InterPro" id="IPR031904">
    <property type="entry name" value="Cadherin_CBD"/>
</dbReference>
<dbReference type="FunFam" id="2.60.40.60:FF:000001">
    <property type="entry name" value="Protocadherin alpha 2"/>
    <property type="match status" value="1"/>
</dbReference>
<feature type="transmembrane region" description="Helical" evidence="14">
    <location>
        <begin position="688"/>
        <end position="713"/>
    </location>
</feature>
<dbReference type="Pfam" id="PF00028">
    <property type="entry name" value="Cadherin"/>
    <property type="match status" value="5"/>
</dbReference>
<evidence type="ECO:0000256" key="14">
    <source>
        <dbReference type="SAM" id="Phobius"/>
    </source>
</evidence>
<evidence type="ECO:0000259" key="15">
    <source>
        <dbReference type="PROSITE" id="PS50268"/>
    </source>
</evidence>
<dbReference type="InterPro" id="IPR020894">
    <property type="entry name" value="Cadherin_CS"/>
</dbReference>
<feature type="domain" description="Cadherin" evidence="15">
    <location>
        <begin position="357"/>
        <end position="456"/>
    </location>
</feature>
<evidence type="ECO:0000256" key="12">
    <source>
        <dbReference type="PROSITE-ProRule" id="PRU00043"/>
    </source>
</evidence>
<dbReference type="InterPro" id="IPR002126">
    <property type="entry name" value="Cadherin-like_dom"/>
</dbReference>
<dbReference type="PANTHER" id="PTHR24028:SF236">
    <property type="entry name" value="PROTOCADHERIN GAMMA-C3"/>
    <property type="match status" value="1"/>
</dbReference>
<evidence type="ECO:0000256" key="6">
    <source>
        <dbReference type="ARBA" id="ARBA00022737"/>
    </source>
</evidence>
<dbReference type="GO" id="GO:0005886">
    <property type="term" value="C:plasma membrane"/>
    <property type="evidence" value="ECO:0007669"/>
    <property type="project" value="UniProtKB-SubCell"/>
</dbReference>
<evidence type="ECO:0000256" key="13">
    <source>
        <dbReference type="SAM" id="MobiDB-lite"/>
    </source>
</evidence>
<evidence type="ECO:0000256" key="9">
    <source>
        <dbReference type="ARBA" id="ARBA00022989"/>
    </source>
</evidence>
<protein>
    <submittedName>
        <fullName evidence="16">Protocadherin gamma subfamily C, 3</fullName>
    </submittedName>
</protein>
<comment type="function">
    <text evidence="1">Potential calcium-dependent cell-adhesion protein. May be involved in the establishment and maintenance of specific neuronal connections in the brain.</text>
</comment>
<keyword evidence="4 14" id="KW-0812">Transmembrane</keyword>
<dbReference type="InterPro" id="IPR032455">
    <property type="entry name" value="Cadherin_C"/>
</dbReference>
<evidence type="ECO:0000256" key="3">
    <source>
        <dbReference type="ARBA" id="ARBA00022475"/>
    </source>
</evidence>
<dbReference type="Pfam" id="PF16492">
    <property type="entry name" value="Cadherin_C_2"/>
    <property type="match status" value="1"/>
</dbReference>
<dbReference type="InterPro" id="IPR015919">
    <property type="entry name" value="Cadherin-like_sf"/>
</dbReference>
<dbReference type="FunFam" id="2.60.40.60:FF:000006">
    <property type="entry name" value="Protocadherin alpha 2"/>
    <property type="match status" value="1"/>
</dbReference>
<evidence type="ECO:0000256" key="7">
    <source>
        <dbReference type="ARBA" id="ARBA00022837"/>
    </source>
</evidence>
<dbReference type="SMART" id="SM00112">
    <property type="entry name" value="CA"/>
    <property type="match status" value="6"/>
</dbReference>
<dbReference type="InterPro" id="IPR013164">
    <property type="entry name" value="Cadherin_N"/>
</dbReference>
<feature type="domain" description="Cadherin" evidence="15">
    <location>
        <begin position="241"/>
        <end position="348"/>
    </location>
</feature>
<evidence type="ECO:0000256" key="8">
    <source>
        <dbReference type="ARBA" id="ARBA00022889"/>
    </source>
</evidence>
<evidence type="ECO:0000256" key="1">
    <source>
        <dbReference type="ARBA" id="ARBA00003436"/>
    </source>
</evidence>
<organism evidence="16 17">
    <name type="scientific">Pelusios castaneus</name>
    <name type="common">West African mud turtle</name>
    <dbReference type="NCBI Taxonomy" id="367368"/>
    <lineage>
        <taxon>Eukaryota</taxon>
        <taxon>Metazoa</taxon>
        <taxon>Chordata</taxon>
        <taxon>Craniata</taxon>
        <taxon>Vertebrata</taxon>
        <taxon>Euteleostomi</taxon>
        <taxon>Archelosauria</taxon>
        <taxon>Testudinata</taxon>
        <taxon>Testudines</taxon>
        <taxon>Pleurodira</taxon>
        <taxon>Pelomedusidae</taxon>
        <taxon>Pelusios</taxon>
    </lineage>
</organism>
<dbReference type="FunFam" id="2.60.40.60:FF:000129">
    <property type="entry name" value="protocadherin alpha-C2 isoform X1"/>
    <property type="match status" value="1"/>
</dbReference>
<keyword evidence="11" id="KW-0325">Glycoprotein</keyword>
<dbReference type="Gene3D" id="2.60.40.60">
    <property type="entry name" value="Cadherins"/>
    <property type="match status" value="6"/>
</dbReference>
<keyword evidence="5" id="KW-0732">Signal</keyword>
<dbReference type="InterPro" id="IPR050174">
    <property type="entry name" value="Protocadherin/Cadherin-CA"/>
</dbReference>
<dbReference type="PROSITE" id="PS00232">
    <property type="entry name" value="CADHERIN_1"/>
    <property type="match status" value="2"/>
</dbReference>
<proteinExistence type="predicted"/>
<accession>A0A8C8SDQ5</accession>
<feature type="domain" description="Cadherin" evidence="15">
    <location>
        <begin position="25"/>
        <end position="131"/>
    </location>
</feature>